<reference evidence="9 10" key="1">
    <citation type="journal article" date="2022" name="Int. J. Syst. Evol. Microbiol.">
        <title>Flavobacterium ammonificans sp. nov. and Flavobacterium ammoniigenes sp. nov., ammonifying bacteria isolated from surface river water.</title>
        <authorList>
            <person name="Watanabe K."/>
            <person name="Kitamura T."/>
            <person name="Ogata Y."/>
            <person name="Shindo C."/>
            <person name="Suda W."/>
        </authorList>
    </citation>
    <scope>NUCLEOTIDE SEQUENCE [LARGE SCALE GENOMIC DNA]</scope>
    <source>
        <strain evidence="9 10">GENT11</strain>
    </source>
</reference>
<evidence type="ECO:0000256" key="6">
    <source>
        <dbReference type="ARBA" id="ARBA00022840"/>
    </source>
</evidence>
<dbReference type="SUPFAM" id="SSF81301">
    <property type="entry name" value="Nucleotidyltransferase"/>
    <property type="match status" value="1"/>
</dbReference>
<dbReference type="RefSeq" id="WP_229330801.1">
    <property type="nucleotide sequence ID" value="NZ_AP025183.1"/>
</dbReference>
<evidence type="ECO:0000313" key="9">
    <source>
        <dbReference type="EMBL" id="BDB52151.1"/>
    </source>
</evidence>
<dbReference type="Gene3D" id="3.30.460.10">
    <property type="entry name" value="Beta Polymerase, domain 2"/>
    <property type="match status" value="1"/>
</dbReference>
<evidence type="ECO:0000256" key="3">
    <source>
        <dbReference type="ARBA" id="ARBA00022695"/>
    </source>
</evidence>
<dbReference type="Proteomes" id="UP001319865">
    <property type="component" value="Chromosome"/>
</dbReference>
<feature type="domain" description="Polymerase beta nucleotidyltransferase" evidence="8">
    <location>
        <begin position="11"/>
        <end position="98"/>
    </location>
</feature>
<keyword evidence="2" id="KW-0808">Transferase</keyword>
<evidence type="ECO:0000256" key="4">
    <source>
        <dbReference type="ARBA" id="ARBA00022723"/>
    </source>
</evidence>
<evidence type="ECO:0000256" key="2">
    <source>
        <dbReference type="ARBA" id="ARBA00022679"/>
    </source>
</evidence>
<dbReference type="EMBL" id="AP025183">
    <property type="protein sequence ID" value="BDB52151.1"/>
    <property type="molecule type" value="Genomic_DNA"/>
</dbReference>
<evidence type="ECO:0000256" key="5">
    <source>
        <dbReference type="ARBA" id="ARBA00022741"/>
    </source>
</evidence>
<comment type="cofactor">
    <cofactor evidence="1">
        <name>Mg(2+)</name>
        <dbReference type="ChEBI" id="CHEBI:18420"/>
    </cofactor>
</comment>
<reference evidence="9 10" key="2">
    <citation type="journal article" date="2022" name="Microorganisms">
        <title>Complete Genome Sequences of Two Flavobacterium ammonificans Strains and a Flavobacterium ammoniigenes Strain of Ammonifying Bacterioplankton Isolated from Surface River Water.</title>
        <authorList>
            <person name="Suda W."/>
            <person name="Ogata Y."/>
            <person name="Shindo C."/>
            <person name="Watanabe K."/>
        </authorList>
    </citation>
    <scope>NUCLEOTIDE SEQUENCE [LARGE SCALE GENOMIC DNA]</scope>
    <source>
        <strain evidence="9 10">GENT11</strain>
    </source>
</reference>
<dbReference type="InterPro" id="IPR052038">
    <property type="entry name" value="Type-VII_TA_antitoxin"/>
</dbReference>
<gene>
    <name evidence="9" type="ORF">GENT11_04630</name>
</gene>
<keyword evidence="7" id="KW-0460">Magnesium</keyword>
<evidence type="ECO:0000259" key="8">
    <source>
        <dbReference type="Pfam" id="PF18765"/>
    </source>
</evidence>
<keyword evidence="6" id="KW-0067">ATP-binding</keyword>
<protein>
    <submittedName>
        <fullName evidence="9">Nucleotidyltransferase</fullName>
    </submittedName>
</protein>
<dbReference type="CDD" id="cd05403">
    <property type="entry name" value="NT_KNTase_like"/>
    <property type="match status" value="1"/>
</dbReference>
<proteinExistence type="predicted"/>
<keyword evidence="4" id="KW-0479">Metal-binding</keyword>
<evidence type="ECO:0000256" key="1">
    <source>
        <dbReference type="ARBA" id="ARBA00001946"/>
    </source>
</evidence>
<name>A0ABM7UXR4_9FLAO</name>
<keyword evidence="3" id="KW-0548">Nucleotidyltransferase</keyword>
<accession>A0ABM7UXR4</accession>
<keyword evidence="5" id="KW-0547">Nucleotide-binding</keyword>
<dbReference type="InterPro" id="IPR041633">
    <property type="entry name" value="Polbeta"/>
</dbReference>
<dbReference type="InterPro" id="IPR043519">
    <property type="entry name" value="NT_sf"/>
</dbReference>
<organism evidence="9 10">
    <name type="scientific">Flavobacterium ammonificans</name>
    <dbReference type="NCBI Taxonomy" id="1751056"/>
    <lineage>
        <taxon>Bacteria</taxon>
        <taxon>Pseudomonadati</taxon>
        <taxon>Bacteroidota</taxon>
        <taxon>Flavobacteriia</taxon>
        <taxon>Flavobacteriales</taxon>
        <taxon>Flavobacteriaceae</taxon>
        <taxon>Flavobacterium</taxon>
    </lineage>
</organism>
<dbReference type="PANTHER" id="PTHR33571">
    <property type="entry name" value="SSL8005 PROTEIN"/>
    <property type="match status" value="1"/>
</dbReference>
<dbReference type="PANTHER" id="PTHR33571:SF12">
    <property type="entry name" value="BSL3053 PROTEIN"/>
    <property type="match status" value="1"/>
</dbReference>
<dbReference type="Pfam" id="PF18765">
    <property type="entry name" value="Polbeta"/>
    <property type="match status" value="1"/>
</dbReference>
<keyword evidence="10" id="KW-1185">Reference proteome</keyword>
<sequence>MNLIDLHFKDILTLCKTHKVKSLYGFGSVYTDQFNAESDVDLVVDFENIDVLEYGDNYYDLKFSLETILKRKVDLIEEKAVKNPYFKQSLNQNKVLIYG</sequence>
<evidence type="ECO:0000256" key="7">
    <source>
        <dbReference type="ARBA" id="ARBA00022842"/>
    </source>
</evidence>
<evidence type="ECO:0000313" key="10">
    <source>
        <dbReference type="Proteomes" id="UP001319865"/>
    </source>
</evidence>